<organism evidence="1 2">
    <name type="scientific">Sphingomonas guangdongensis</name>
    <dbReference type="NCBI Taxonomy" id="1141890"/>
    <lineage>
        <taxon>Bacteria</taxon>
        <taxon>Pseudomonadati</taxon>
        <taxon>Pseudomonadota</taxon>
        <taxon>Alphaproteobacteria</taxon>
        <taxon>Sphingomonadales</taxon>
        <taxon>Sphingomonadaceae</taxon>
        <taxon>Sphingomonas</taxon>
    </lineage>
</organism>
<name>A0A285QC76_9SPHN</name>
<dbReference type="EMBL" id="OBMI01000001">
    <property type="protein sequence ID" value="SOB79436.1"/>
    <property type="molecule type" value="Genomic_DNA"/>
</dbReference>
<gene>
    <name evidence="1" type="ORF">SAMN06297144_0548</name>
</gene>
<dbReference type="AlphaFoldDB" id="A0A285QC76"/>
<keyword evidence="2" id="KW-1185">Reference proteome</keyword>
<proteinExistence type="predicted"/>
<evidence type="ECO:0000313" key="1">
    <source>
        <dbReference type="EMBL" id="SOB79436.1"/>
    </source>
</evidence>
<reference evidence="1 2" key="1">
    <citation type="submission" date="2017-07" db="EMBL/GenBank/DDBJ databases">
        <authorList>
            <person name="Sun Z.S."/>
            <person name="Albrecht U."/>
            <person name="Echele G."/>
            <person name="Lee C.C."/>
        </authorList>
    </citation>
    <scope>NUCLEOTIDE SEQUENCE [LARGE SCALE GENOMIC DNA]</scope>
    <source>
        <strain evidence="1 2">CGMCC 1.12672</strain>
    </source>
</reference>
<protein>
    <submittedName>
        <fullName evidence="1">Uncharacterized protein</fullName>
    </submittedName>
</protein>
<evidence type="ECO:0000313" key="2">
    <source>
        <dbReference type="Proteomes" id="UP000219494"/>
    </source>
</evidence>
<accession>A0A285QC76</accession>
<dbReference type="Proteomes" id="UP000219494">
    <property type="component" value="Unassembled WGS sequence"/>
</dbReference>
<sequence length="102" mass="11517">MVRANSGYSAPLNYRYSTTVTVDLDKDGRTDQADFVDNGKQGAIRIRFGNGRVRIFAKGKRRIYGEGLFAVGQHAIMVNYPESSIVFMFMHSDEMRAIFEGE</sequence>